<keyword evidence="6" id="KW-1133">Transmembrane helix</keyword>
<dbReference type="InterPro" id="IPR014016">
    <property type="entry name" value="UvrD-like_ATP-bd"/>
</dbReference>
<dbReference type="FunFam" id="3.40.50.300:FF:000326">
    <property type="entry name" value="P-loop containing nucleoside triphosphate hydrolase"/>
    <property type="match status" value="1"/>
</dbReference>
<keyword evidence="6" id="KW-0472">Membrane</keyword>
<evidence type="ECO:0000256" key="1">
    <source>
        <dbReference type="ARBA" id="ARBA00022741"/>
    </source>
</evidence>
<dbReference type="CDD" id="cd18808">
    <property type="entry name" value="SF1_C_Upf1"/>
    <property type="match status" value="1"/>
</dbReference>
<evidence type="ECO:0000256" key="2">
    <source>
        <dbReference type="ARBA" id="ARBA00022801"/>
    </source>
</evidence>
<comment type="caution">
    <text evidence="8">The sequence shown here is derived from an EMBL/GenBank/DDBJ whole genome shotgun (WGS) entry which is preliminary data.</text>
</comment>
<evidence type="ECO:0000256" key="5">
    <source>
        <dbReference type="PROSITE-ProRule" id="PRU00560"/>
    </source>
</evidence>
<evidence type="ECO:0000256" key="3">
    <source>
        <dbReference type="ARBA" id="ARBA00022806"/>
    </source>
</evidence>
<name>A0ABC8R9S8_9AQUA</name>
<dbReference type="PROSITE" id="PS51198">
    <property type="entry name" value="UVRD_HELICASE_ATP_BIND"/>
    <property type="match status" value="1"/>
</dbReference>
<dbReference type="Pfam" id="PF13087">
    <property type="entry name" value="AAA_12"/>
    <property type="match status" value="1"/>
</dbReference>
<dbReference type="InterPro" id="IPR041679">
    <property type="entry name" value="DNA2/NAM7-like_C"/>
</dbReference>
<dbReference type="PANTHER" id="PTHR21529">
    <property type="entry name" value="MAMMARY TURMOR VIRUS RECEPTOR HOMOLOG 1, 2 MTVR1, 2"/>
    <property type="match status" value="1"/>
</dbReference>
<keyword evidence="6" id="KW-0812">Transmembrane</keyword>
<dbReference type="Gene3D" id="1.10.10.160">
    <property type="match status" value="1"/>
</dbReference>
<feature type="domain" description="UvrD-like helicase ATP-binding" evidence="7">
    <location>
        <begin position="1003"/>
        <end position="1394"/>
    </location>
</feature>
<dbReference type="Proteomes" id="UP001642360">
    <property type="component" value="Unassembled WGS sequence"/>
</dbReference>
<dbReference type="InterPro" id="IPR013986">
    <property type="entry name" value="DExx_box_DNA_helicase_dom_sf"/>
</dbReference>
<keyword evidence="2 5" id="KW-0378">Hydrolase</keyword>
<dbReference type="InterPro" id="IPR041677">
    <property type="entry name" value="DNA2/NAM7_AAA_11"/>
</dbReference>
<dbReference type="PANTHER" id="PTHR21529:SF4">
    <property type="entry name" value="TPR AND ANKYRIN REPEAT-CONTAINING PROTEIN 1"/>
    <property type="match status" value="1"/>
</dbReference>
<dbReference type="InterPro" id="IPR045529">
    <property type="entry name" value="DUF6469"/>
</dbReference>
<dbReference type="GO" id="GO:0004386">
    <property type="term" value="F:helicase activity"/>
    <property type="evidence" value="ECO:0007669"/>
    <property type="project" value="UniProtKB-UniRule"/>
</dbReference>
<keyword evidence="4 5" id="KW-0067">ATP-binding</keyword>
<accession>A0ABC8R9S8</accession>
<evidence type="ECO:0000256" key="6">
    <source>
        <dbReference type="SAM" id="Phobius"/>
    </source>
</evidence>
<dbReference type="Pfam" id="PF13086">
    <property type="entry name" value="AAA_11"/>
    <property type="match status" value="1"/>
</dbReference>
<dbReference type="SUPFAM" id="SSF52540">
    <property type="entry name" value="P-loop containing nucleoside triphosphate hydrolases"/>
    <property type="match status" value="2"/>
</dbReference>
<dbReference type="EMBL" id="CAUOFW020001170">
    <property type="protein sequence ID" value="CAK9141754.1"/>
    <property type="molecule type" value="Genomic_DNA"/>
</dbReference>
<dbReference type="GO" id="GO:0005524">
    <property type="term" value="F:ATP binding"/>
    <property type="evidence" value="ECO:0007669"/>
    <property type="project" value="UniProtKB-UniRule"/>
</dbReference>
<keyword evidence="9" id="KW-1185">Reference proteome</keyword>
<keyword evidence="3 5" id="KW-0347">Helicase</keyword>
<gene>
    <name evidence="8" type="ORF">ILEXP_LOCUS9374</name>
</gene>
<dbReference type="InterPro" id="IPR047187">
    <property type="entry name" value="SF1_C_Upf1"/>
</dbReference>
<protein>
    <recommendedName>
        <fullName evidence="7">UvrD-like helicase ATP-binding domain-containing protein</fullName>
    </recommendedName>
</protein>
<keyword evidence="1 5" id="KW-0547">Nucleotide-binding</keyword>
<dbReference type="InterPro" id="IPR039904">
    <property type="entry name" value="TRANK1"/>
</dbReference>
<feature type="transmembrane region" description="Helical" evidence="6">
    <location>
        <begin position="1530"/>
        <end position="1551"/>
    </location>
</feature>
<evidence type="ECO:0000256" key="4">
    <source>
        <dbReference type="ARBA" id="ARBA00022840"/>
    </source>
</evidence>
<dbReference type="Pfam" id="PF20073">
    <property type="entry name" value="DUF6469"/>
    <property type="match status" value="1"/>
</dbReference>
<dbReference type="Pfam" id="PF00580">
    <property type="entry name" value="UvrD-helicase"/>
    <property type="match status" value="1"/>
</dbReference>
<dbReference type="Gene3D" id="3.40.50.300">
    <property type="entry name" value="P-loop containing nucleotide triphosphate hydrolases"/>
    <property type="match status" value="3"/>
</dbReference>
<sequence>MEVIHKAPFGEVISLDVAKPYGTLQYDVKIDQWKNRFSDHDGEPYRILPGDILIFSDAYPETVSDFHRAGWTWNFALVTNLSEDENEESGTWTSFKVKTLKEIDVKDRMQKSLFMIFLINETANKRMWNSLHMFRNMKIIEEVLCTRSAVEENCNLCSVLSDIKMAERVGTNMSILNESQTEAILACLRGLECNHKPSVELIWGPPGTGKTKLLSVMLVTLLKMKYRTLICAPTDVAIREVASRVVKLVRGSLETESEKGDLFCSLGDVILLGNKDRLKVSSDIEEIYADYRVERLVECISPRIGWRHCLSSMIDFLEDCVCQYRIFVENELIRAKEHSHEDEVIKVEVRSFLEFARDRFKPIASSLRTCLYIFCIHLPRSFIKEQNFQLMVDLIRLLDSFEKLFEENVVSEELEGLFSHQQVVEDSCESVVDTSSQSCMRSLCLSALKTLRRSLEELGLPSVMDRGSMKAFCFQKASLIFCTASSSYNLHLMDMNPLSLLVIDEAAQLKECESIIPLQLQGISHAILVGDECQLPAIVTSKVSDEAGFGRSLFERLSSLGHSKYLLNMQYRMHPSISIFPNSNFYHNKILDAPNVKSKRHERHYLPGPMFGPYSFINVVGGREELDDVEHSHRNMVEVAIVVKIVQSLYKAWNASKKKISIGVISPYAAQVMAIQDKLGQKYENYDGFVLKVKSVDGFQGGEEDIIIISTVRSNRGGSIGFISSPQRTNVALTRARHCLWVLGDEKTLIKSESIWEVLVCDAKVRQCFFNADEDDNISKTILDVKKELDQLDDLLNGDSMLFYSARWKVLFSDNFRKSFKKLKSSRQKKSVVNLLIKLSSGWRPKRNVDSVCGSSSQIMKQFKVERLYIVCTIDIVKDSKFIQVLKVWDILLLEEIPNLVRRLDSIFAMYTDDFIRRCKKKSLEGDLEVPMSWVTSYDIVRFKDLSKNELGNDSSTGAIDGRSYVENSKVSESLLLMKFYSLSSGFVNHLLSDLDGQELDPPFEVTDEEREIIQFCRSSFIIGRSGTGKTTVLTMKLFQKEQQHYIASEGFHAGKNSAATHLSQTKQVNKCIRETNLRQLFVTVSPKLCHAVKQHVNQLTSFARGGSYSSEISLIDIDDVSQFKDVPDSLVDIPAKKYPLVITFHKLIMMLDGTLGNSYFDRFQVLWDNSCDKSRSSRSVALQTFIRMKEVNYNRFCSLYWPHFNTLLTKELDPSQVFTQITSHIKGGVRAGEALDHKLSRAEYVSLSEGRVSTLSVQKRESIYNIFRDYEKMKTEHGDFDLADLVIDLHHRLKNEKLEGDKMDFVYIDEVQDLTIKQIALFKYICRNIDEGFVFSGDTAQTIAQGIDFRFEDIRSLFYNDFILQSVSDESTGRKEKGLISEIFNLRQNFRTHAGVLKLAQSVIDLLCHFFRNSIDILKPETSLIYGEAPVLLEPGNEENAIVTIFGNSGNVDGKIVGFGAEQVILVRDDSARMEISDYIGKQALVLTIMECKGLEFQKEQNQIMYENSLAMGDAMNAELTETFHIRPALLQAILTMSLSLFLLLGKSLFMNLQYHL</sequence>
<proteinExistence type="predicted"/>
<dbReference type="GO" id="GO:0005694">
    <property type="term" value="C:chromosome"/>
    <property type="evidence" value="ECO:0007669"/>
    <property type="project" value="UniProtKB-ARBA"/>
</dbReference>
<organism evidence="8 9">
    <name type="scientific">Ilex paraguariensis</name>
    <name type="common">yerba mate</name>
    <dbReference type="NCBI Taxonomy" id="185542"/>
    <lineage>
        <taxon>Eukaryota</taxon>
        <taxon>Viridiplantae</taxon>
        <taxon>Streptophyta</taxon>
        <taxon>Embryophyta</taxon>
        <taxon>Tracheophyta</taxon>
        <taxon>Spermatophyta</taxon>
        <taxon>Magnoliopsida</taxon>
        <taxon>eudicotyledons</taxon>
        <taxon>Gunneridae</taxon>
        <taxon>Pentapetalae</taxon>
        <taxon>asterids</taxon>
        <taxon>campanulids</taxon>
        <taxon>Aquifoliales</taxon>
        <taxon>Aquifoliaceae</taxon>
        <taxon>Ilex</taxon>
    </lineage>
</organism>
<reference evidence="8 9" key="1">
    <citation type="submission" date="2024-02" db="EMBL/GenBank/DDBJ databases">
        <authorList>
            <person name="Vignale AGUSTIN F."/>
            <person name="Sosa J E."/>
            <person name="Modenutti C."/>
        </authorList>
    </citation>
    <scope>NUCLEOTIDE SEQUENCE [LARGE SCALE GENOMIC DNA]</scope>
</reference>
<dbReference type="GO" id="GO:0016787">
    <property type="term" value="F:hydrolase activity"/>
    <property type="evidence" value="ECO:0007669"/>
    <property type="project" value="UniProtKB-UniRule"/>
</dbReference>
<feature type="binding site" evidence="5">
    <location>
        <begin position="1024"/>
        <end position="1031"/>
    </location>
    <ligand>
        <name>ATP</name>
        <dbReference type="ChEBI" id="CHEBI:30616"/>
    </ligand>
</feature>
<dbReference type="InterPro" id="IPR027417">
    <property type="entry name" value="P-loop_NTPase"/>
</dbReference>
<evidence type="ECO:0000313" key="8">
    <source>
        <dbReference type="EMBL" id="CAK9141754.1"/>
    </source>
</evidence>
<evidence type="ECO:0000313" key="9">
    <source>
        <dbReference type="Proteomes" id="UP001642360"/>
    </source>
</evidence>
<evidence type="ECO:0000259" key="7">
    <source>
        <dbReference type="PROSITE" id="PS51198"/>
    </source>
</evidence>